<protein>
    <submittedName>
        <fullName evidence="3">DUF3347 domain-containing protein</fullName>
    </submittedName>
</protein>
<organism evidence="3 4">
    <name type="scientific">Aquimarina algicola</name>
    <dbReference type="NCBI Taxonomy" id="2589995"/>
    <lineage>
        <taxon>Bacteria</taxon>
        <taxon>Pseudomonadati</taxon>
        <taxon>Bacteroidota</taxon>
        <taxon>Flavobacteriia</taxon>
        <taxon>Flavobacteriales</taxon>
        <taxon>Flavobacteriaceae</taxon>
        <taxon>Aquimarina</taxon>
    </lineage>
</organism>
<dbReference type="EMBL" id="VFWZ01000007">
    <property type="protein sequence ID" value="TPN83464.1"/>
    <property type="molecule type" value="Genomic_DNA"/>
</dbReference>
<accession>A0A504IZC2</accession>
<evidence type="ECO:0000259" key="2">
    <source>
        <dbReference type="Pfam" id="PF11827"/>
    </source>
</evidence>
<comment type="caution">
    <text evidence="3">The sequence shown here is derived from an EMBL/GenBank/DDBJ whole genome shotgun (WGS) entry which is preliminary data.</text>
</comment>
<sequence length="171" mass="19382">MRTIILIVALVLAFSCKNATQSPSKEVEEQVTTEPEIHSHARLEFEDDMTEMIFQHYLHIKTALVNSDVEEAQFGASMLKKNTNDEKLKQTVSKITNANDIEAQRTAFSEVTVLVEELVKKSLSSGEVYKQFCPMAFNNEGGYWLSPDKIIRNPYFGDKMLKCGQISETIQ</sequence>
<name>A0A504IZC2_9FLAO</name>
<keyword evidence="4" id="KW-1185">Reference proteome</keyword>
<gene>
    <name evidence="3" type="ORF">FHK87_19800</name>
</gene>
<dbReference type="InterPro" id="IPR021782">
    <property type="entry name" value="DUF3347"/>
</dbReference>
<feature type="signal peptide" evidence="1">
    <location>
        <begin position="1"/>
        <end position="19"/>
    </location>
</feature>
<dbReference type="RefSeq" id="WP_140595688.1">
    <property type="nucleotide sequence ID" value="NZ_VFWZ01000007.1"/>
</dbReference>
<dbReference type="Pfam" id="PF11827">
    <property type="entry name" value="DUF3347"/>
    <property type="match status" value="1"/>
</dbReference>
<dbReference type="AlphaFoldDB" id="A0A504IZC2"/>
<evidence type="ECO:0000313" key="4">
    <source>
        <dbReference type="Proteomes" id="UP000315540"/>
    </source>
</evidence>
<evidence type="ECO:0000313" key="3">
    <source>
        <dbReference type="EMBL" id="TPN83464.1"/>
    </source>
</evidence>
<dbReference type="Proteomes" id="UP000315540">
    <property type="component" value="Unassembled WGS sequence"/>
</dbReference>
<reference evidence="3 4" key="1">
    <citation type="submission" date="2019-06" db="EMBL/GenBank/DDBJ databases">
        <authorList>
            <person name="Meng X."/>
        </authorList>
    </citation>
    <scope>NUCLEOTIDE SEQUENCE [LARGE SCALE GENOMIC DNA]</scope>
    <source>
        <strain evidence="3 4">M625</strain>
    </source>
</reference>
<feature type="chain" id="PRO_5021327231" evidence="1">
    <location>
        <begin position="20"/>
        <end position="171"/>
    </location>
</feature>
<keyword evidence="1" id="KW-0732">Signal</keyword>
<dbReference type="PROSITE" id="PS51257">
    <property type="entry name" value="PROKAR_LIPOPROTEIN"/>
    <property type="match status" value="1"/>
</dbReference>
<feature type="domain" description="DUF3347" evidence="2">
    <location>
        <begin position="53"/>
        <end position="122"/>
    </location>
</feature>
<proteinExistence type="predicted"/>
<evidence type="ECO:0000256" key="1">
    <source>
        <dbReference type="SAM" id="SignalP"/>
    </source>
</evidence>
<dbReference type="OrthoDB" id="5513217at2"/>